<dbReference type="SMART" id="SM01370">
    <property type="entry name" value="TAFII55_N"/>
    <property type="match status" value="1"/>
</dbReference>
<dbReference type="CDD" id="cd08047">
    <property type="entry name" value="TAF7"/>
    <property type="match status" value="1"/>
</dbReference>
<accession>A0A6A6BS50</accession>
<dbReference type="AlphaFoldDB" id="A0A6A6BS50"/>
<dbReference type="Pfam" id="PF04658">
    <property type="entry name" value="TAFII55_N"/>
    <property type="match status" value="1"/>
</dbReference>
<dbReference type="OrthoDB" id="153872at2759"/>
<dbReference type="GeneID" id="54302163"/>
<dbReference type="Proteomes" id="UP000799438">
    <property type="component" value="Unassembled WGS sequence"/>
</dbReference>
<dbReference type="PANTHER" id="PTHR12228:SF0">
    <property type="entry name" value="TATA-BOX BINDING PROTEIN ASSOCIATED FACTOR 7"/>
    <property type="match status" value="1"/>
</dbReference>
<organism evidence="8 9">
    <name type="scientific">Aplosporella prunicola CBS 121167</name>
    <dbReference type="NCBI Taxonomy" id="1176127"/>
    <lineage>
        <taxon>Eukaryota</taxon>
        <taxon>Fungi</taxon>
        <taxon>Dikarya</taxon>
        <taxon>Ascomycota</taxon>
        <taxon>Pezizomycotina</taxon>
        <taxon>Dothideomycetes</taxon>
        <taxon>Dothideomycetes incertae sedis</taxon>
        <taxon>Botryosphaeriales</taxon>
        <taxon>Aplosporellaceae</taxon>
        <taxon>Aplosporella</taxon>
    </lineage>
</organism>
<sequence length="539" mass="59167">MKLKLTTGPPKQPSQPPPTPPVQTPGGTKLKLKIGGSSSNTPVAEQAPAFPSAPSAQAQQPPKPKRKYTKKPKDPAAEGSAAGAAPKPIKKRKAEGEGDTTASPKKPKPTTLKIKQEKGHAAPQSALQRKPSLSIKIKNKPTPTTIPRIKVKHVGQPPPRPAGVGYDSEAEDIEIDPAIEHQMILRMLPGPDCDYLRKAIEERRLGVPVKDGGADIQFRFFDREGRRACITVQGNHYAASLVDLPCVIEGMKSWEKKAGWFKSADICQMLLVLGKVDNEDAAKDFQLPREVEKDTWQYPHGLTPPMHYVRKRRFRKRVSYRTIEAVEEEVERLLELDNKAKETGGVTEYEIVDLHRQRDGSSVMGEEDGAYEQELIDDQAMDDGGFELDEATMARLMEQELGGDDHEEHASEIVKSVEGAMSANDIDAAHAVVSHALGQETTPAAETPGGPSAAETEQSESESDEGDDDDVDEAAMAAQQEAAQQREEIADLQREVENARLQMEKQSNPLLKNRLAAKFKSLQSDLELKKASLGDEWDE</sequence>
<feature type="compositionally biased region" description="Low complexity" evidence="6">
    <location>
        <begin position="100"/>
        <end position="113"/>
    </location>
</feature>
<feature type="domain" description="TAFII55 protein conserved region" evidence="7">
    <location>
        <begin position="179"/>
        <end position="342"/>
    </location>
</feature>
<evidence type="ECO:0000313" key="9">
    <source>
        <dbReference type="Proteomes" id="UP000799438"/>
    </source>
</evidence>
<feature type="region of interest" description="Disordered" evidence="6">
    <location>
        <begin position="1"/>
        <end position="143"/>
    </location>
</feature>
<evidence type="ECO:0000256" key="6">
    <source>
        <dbReference type="SAM" id="MobiDB-lite"/>
    </source>
</evidence>
<dbReference type="GO" id="GO:0005669">
    <property type="term" value="C:transcription factor TFIID complex"/>
    <property type="evidence" value="ECO:0007669"/>
    <property type="project" value="InterPro"/>
</dbReference>
<dbReference type="PANTHER" id="PTHR12228">
    <property type="entry name" value="TRANSCRIPTION INITIATION FACTOR TFIID 55 KD SUBUNIT-RELATED"/>
    <property type="match status" value="1"/>
</dbReference>
<dbReference type="RefSeq" id="XP_033402539.1">
    <property type="nucleotide sequence ID" value="XM_033544667.1"/>
</dbReference>
<evidence type="ECO:0000313" key="8">
    <source>
        <dbReference type="EMBL" id="KAF2146830.1"/>
    </source>
</evidence>
<comment type="subcellular location">
    <subcellularLocation>
        <location evidence="1">Nucleus</location>
    </subcellularLocation>
</comment>
<feature type="compositionally biased region" description="Basic and acidic residues" evidence="6">
    <location>
        <begin position="484"/>
        <end position="498"/>
    </location>
</feature>
<keyword evidence="4" id="KW-0804">Transcription</keyword>
<dbReference type="InterPro" id="IPR006751">
    <property type="entry name" value="TAFII55_prot_cons_reg"/>
</dbReference>
<feature type="region of interest" description="Disordered" evidence="6">
    <location>
        <begin position="441"/>
        <end position="512"/>
    </location>
</feature>
<evidence type="ECO:0000256" key="4">
    <source>
        <dbReference type="ARBA" id="ARBA00023163"/>
    </source>
</evidence>
<feature type="compositionally biased region" description="Low complexity" evidence="6">
    <location>
        <begin position="474"/>
        <end position="483"/>
    </location>
</feature>
<keyword evidence="3" id="KW-0805">Transcription regulation</keyword>
<feature type="compositionally biased region" description="Low complexity" evidence="6">
    <location>
        <begin position="44"/>
        <end position="60"/>
    </location>
</feature>
<dbReference type="InterPro" id="IPR037817">
    <property type="entry name" value="TAF7"/>
</dbReference>
<dbReference type="GO" id="GO:0016251">
    <property type="term" value="F:RNA polymerase II general transcription initiation factor activity"/>
    <property type="evidence" value="ECO:0007669"/>
    <property type="project" value="TreeGrafter"/>
</dbReference>
<evidence type="ECO:0000256" key="5">
    <source>
        <dbReference type="ARBA" id="ARBA00023242"/>
    </source>
</evidence>
<name>A0A6A6BS50_9PEZI</name>
<keyword evidence="5" id="KW-0539">Nucleus</keyword>
<keyword evidence="9" id="KW-1185">Reference proteome</keyword>
<evidence type="ECO:0000256" key="1">
    <source>
        <dbReference type="ARBA" id="ARBA00004123"/>
    </source>
</evidence>
<gene>
    <name evidence="8" type="ORF">K452DRAFT_323905</name>
</gene>
<comment type="similarity">
    <text evidence="2">Belongs to the TAF7 family.</text>
</comment>
<dbReference type="GO" id="GO:0051123">
    <property type="term" value="P:RNA polymerase II preinitiation complex assembly"/>
    <property type="evidence" value="ECO:0007669"/>
    <property type="project" value="TreeGrafter"/>
</dbReference>
<evidence type="ECO:0000256" key="3">
    <source>
        <dbReference type="ARBA" id="ARBA00023015"/>
    </source>
</evidence>
<reference evidence="8" key="1">
    <citation type="journal article" date="2020" name="Stud. Mycol.">
        <title>101 Dothideomycetes genomes: a test case for predicting lifestyles and emergence of pathogens.</title>
        <authorList>
            <person name="Haridas S."/>
            <person name="Albert R."/>
            <person name="Binder M."/>
            <person name="Bloem J."/>
            <person name="Labutti K."/>
            <person name="Salamov A."/>
            <person name="Andreopoulos B."/>
            <person name="Baker S."/>
            <person name="Barry K."/>
            <person name="Bills G."/>
            <person name="Bluhm B."/>
            <person name="Cannon C."/>
            <person name="Castanera R."/>
            <person name="Culley D."/>
            <person name="Daum C."/>
            <person name="Ezra D."/>
            <person name="Gonzalez J."/>
            <person name="Henrissat B."/>
            <person name="Kuo A."/>
            <person name="Liang C."/>
            <person name="Lipzen A."/>
            <person name="Lutzoni F."/>
            <person name="Magnuson J."/>
            <person name="Mondo S."/>
            <person name="Nolan M."/>
            <person name="Ohm R."/>
            <person name="Pangilinan J."/>
            <person name="Park H.-J."/>
            <person name="Ramirez L."/>
            <person name="Alfaro M."/>
            <person name="Sun H."/>
            <person name="Tritt A."/>
            <person name="Yoshinaga Y."/>
            <person name="Zwiers L.-H."/>
            <person name="Turgeon B."/>
            <person name="Goodwin S."/>
            <person name="Spatafora J."/>
            <person name="Crous P."/>
            <person name="Grigoriev I."/>
        </authorList>
    </citation>
    <scope>NUCLEOTIDE SEQUENCE</scope>
    <source>
        <strain evidence="8">CBS 121167</strain>
    </source>
</reference>
<feature type="compositionally biased region" description="Pro residues" evidence="6">
    <location>
        <begin position="10"/>
        <end position="23"/>
    </location>
</feature>
<evidence type="ECO:0000259" key="7">
    <source>
        <dbReference type="SMART" id="SM01370"/>
    </source>
</evidence>
<protein>
    <recommendedName>
        <fullName evidence="7">TAFII55 protein conserved region domain-containing protein</fullName>
    </recommendedName>
</protein>
<evidence type="ECO:0000256" key="2">
    <source>
        <dbReference type="ARBA" id="ARBA00009368"/>
    </source>
</evidence>
<feature type="compositionally biased region" description="Acidic residues" evidence="6">
    <location>
        <begin position="457"/>
        <end position="473"/>
    </location>
</feature>
<proteinExistence type="inferred from homology"/>
<dbReference type="EMBL" id="ML995475">
    <property type="protein sequence ID" value="KAF2146830.1"/>
    <property type="molecule type" value="Genomic_DNA"/>
</dbReference>